<dbReference type="Gene3D" id="3.40.1710.10">
    <property type="entry name" value="abc type-2 transporter like domain"/>
    <property type="match status" value="1"/>
</dbReference>
<comment type="caution">
    <text evidence="1">The sequence shown here is derived from an EMBL/GenBank/DDBJ whole genome shotgun (WGS) entry which is preliminary data.</text>
</comment>
<dbReference type="AlphaFoldDB" id="X1MJ58"/>
<gene>
    <name evidence="1" type="ORF">S06H3_09918</name>
</gene>
<evidence type="ECO:0008006" key="2">
    <source>
        <dbReference type="Google" id="ProtNLM"/>
    </source>
</evidence>
<reference evidence="1" key="1">
    <citation type="journal article" date="2014" name="Front. Microbiol.">
        <title>High frequency of phylogenetically diverse reductive dehalogenase-homologous genes in deep subseafloor sedimentary metagenomes.</title>
        <authorList>
            <person name="Kawai M."/>
            <person name="Futagami T."/>
            <person name="Toyoda A."/>
            <person name="Takaki Y."/>
            <person name="Nishi S."/>
            <person name="Hori S."/>
            <person name="Arai W."/>
            <person name="Tsubouchi T."/>
            <person name="Morono Y."/>
            <person name="Uchiyama I."/>
            <person name="Ito T."/>
            <person name="Fujiyama A."/>
            <person name="Inagaki F."/>
            <person name="Takami H."/>
        </authorList>
    </citation>
    <scope>NUCLEOTIDE SEQUENCE</scope>
    <source>
        <strain evidence="1">Expedition CK06-06</strain>
    </source>
</reference>
<protein>
    <recommendedName>
        <fullName evidence="2">Solute-binding protein family 3/N-terminal domain-containing protein</fullName>
    </recommendedName>
</protein>
<proteinExistence type="predicted"/>
<accession>X1MJ58</accession>
<organism evidence="1">
    <name type="scientific">marine sediment metagenome</name>
    <dbReference type="NCBI Taxonomy" id="412755"/>
    <lineage>
        <taxon>unclassified sequences</taxon>
        <taxon>metagenomes</taxon>
        <taxon>ecological metagenomes</taxon>
    </lineage>
</organism>
<evidence type="ECO:0000313" key="1">
    <source>
        <dbReference type="EMBL" id="GAI18086.1"/>
    </source>
</evidence>
<sequence>MVFQPLWTSKPFTIDIAVLDNDQGEFSKILLDEVFGSEQLKDMIKIKYVKSEEEIIQNVNEGKIAAGVIIKNGFSEAIFVQSF</sequence>
<name>X1MJ58_9ZZZZ</name>
<dbReference type="EMBL" id="BARV01004480">
    <property type="protein sequence ID" value="GAI18086.1"/>
    <property type="molecule type" value="Genomic_DNA"/>
</dbReference>